<dbReference type="GO" id="GO:0005737">
    <property type="term" value="C:cytoplasm"/>
    <property type="evidence" value="ECO:0007669"/>
    <property type="project" value="TreeGrafter"/>
</dbReference>
<dbReference type="InterPro" id="IPR012778">
    <property type="entry name" value="Pept_M1_aminopeptidase"/>
</dbReference>
<dbReference type="Pfam" id="PF11838">
    <property type="entry name" value="ERAP1_C"/>
    <property type="match status" value="1"/>
</dbReference>
<evidence type="ECO:0000256" key="6">
    <source>
        <dbReference type="ARBA" id="ARBA00022438"/>
    </source>
</evidence>
<name>A0A448PBQ0_9ACTO</name>
<proteinExistence type="inferred from homology"/>
<evidence type="ECO:0000256" key="5">
    <source>
        <dbReference type="ARBA" id="ARBA00015611"/>
    </source>
</evidence>
<evidence type="ECO:0000313" key="18">
    <source>
        <dbReference type="Proteomes" id="UP000269542"/>
    </source>
</evidence>
<accession>A0A448PBQ0</accession>
<dbReference type="PANTHER" id="PTHR11533">
    <property type="entry name" value="PROTEASE M1 ZINC METALLOPROTEASE"/>
    <property type="match status" value="1"/>
</dbReference>
<dbReference type="CDD" id="cd09602">
    <property type="entry name" value="M1_APN"/>
    <property type="match status" value="1"/>
</dbReference>
<keyword evidence="18" id="KW-1185">Reference proteome</keyword>
<dbReference type="InterPro" id="IPR050344">
    <property type="entry name" value="Peptidase_M1_aminopeptidases"/>
</dbReference>
<dbReference type="GO" id="GO:0016020">
    <property type="term" value="C:membrane"/>
    <property type="evidence" value="ECO:0007669"/>
    <property type="project" value="TreeGrafter"/>
</dbReference>
<dbReference type="Pfam" id="PF17900">
    <property type="entry name" value="Peptidase_M1_N"/>
    <property type="match status" value="1"/>
</dbReference>
<sequence length="860" mass="94879">MDNLRLLVGRRHNRQVTENLKREEARRRADLLKLESYRIDLDVSEAPAETEFFDVTSVVTLTAQENADTFLDFIGKSVSEVRIDGKPVDFRFDGARVHVHIPAGEHEVTVRAKGMYSRTGEGLHRFRDPVDGETYLYSQFEPADARRVFPNFEQPNLKASFAISITGPAAWEILSNGKEQAREDASENSLGQQLARVTFAPTKPMSTYLTAFIGGPYHRFSDAVDVDGQTIELGFYCRDSLAEHFEIDDISTVTKQGLQLMPKVFDYPYVWGKYDSAFVPEYNLGAMENPGCVTFSEDAYVYRGEATRAQRAARANTIMHEMSHMWFGDLVTPVWWDDLWLKESFAEFLGAWASATATKYTEAWENFAGARLSWALRNDQYPTTHPIIADIPDLEAADQAFDGITYAKGAAVLRQLVAFTGEDAFFVGAARLFKTHAFGNATLADLMAALEEASGKDLGDWVDQWLRTAGVSTVTVERTSDGVRLSQQGIEPLSGEPIVRPHKLRVSGWKIVDADGGAKLTKAGDTDVELRTQVTVPWQEIGGDDVDLILPNDSALSYVKIGFDETSLKSALAYEVDEPLARSVISTALWEMVRDADLPASRYAEFVSHSGEDTSSGLLAARINNALLGLSRYTHVSVREAELTTFFDGAVQKRGQGSSDAKLLWSRALARVGAALPTRADVVAEMLADTTDQDLRWQLLTALAATGNVTAAELDAELARTGSAADVVAHVQARFSMEGKAAEGLAKLASGTLSNDHVSAIINGLRQPLREDELRAELGDYFGHVTEIWRKHSQEIAERIIYGLYPMTDLKPGEAITDKPEVRAAEHWLDTATAPAALVKIVTDCHDDQLRALHAQELSN</sequence>
<dbReference type="PRINTS" id="PR00756">
    <property type="entry name" value="ALADIPTASE"/>
</dbReference>
<dbReference type="GO" id="GO:0070006">
    <property type="term" value="F:metalloaminopeptidase activity"/>
    <property type="evidence" value="ECO:0007669"/>
    <property type="project" value="TreeGrafter"/>
</dbReference>
<evidence type="ECO:0000256" key="7">
    <source>
        <dbReference type="ARBA" id="ARBA00022670"/>
    </source>
</evidence>
<evidence type="ECO:0000256" key="4">
    <source>
        <dbReference type="ARBA" id="ARBA00012564"/>
    </source>
</evidence>
<dbReference type="OrthoDB" id="100605at2"/>
<dbReference type="AlphaFoldDB" id="A0A448PBQ0"/>
<dbReference type="GO" id="GO:0005615">
    <property type="term" value="C:extracellular space"/>
    <property type="evidence" value="ECO:0007669"/>
    <property type="project" value="TreeGrafter"/>
</dbReference>
<dbReference type="InterPro" id="IPR045357">
    <property type="entry name" value="Aminopeptidase_N-like_N"/>
</dbReference>
<evidence type="ECO:0000256" key="2">
    <source>
        <dbReference type="ARBA" id="ARBA00001947"/>
    </source>
</evidence>
<evidence type="ECO:0000256" key="1">
    <source>
        <dbReference type="ARBA" id="ARBA00000098"/>
    </source>
</evidence>
<evidence type="ECO:0000259" key="16">
    <source>
        <dbReference type="Pfam" id="PF17900"/>
    </source>
</evidence>
<reference evidence="17 18" key="1">
    <citation type="submission" date="2018-12" db="EMBL/GenBank/DDBJ databases">
        <authorList>
            <consortium name="Pathogen Informatics"/>
        </authorList>
    </citation>
    <scope>NUCLEOTIDE SEQUENCE [LARGE SCALE GENOMIC DNA]</scope>
    <source>
        <strain evidence="17 18">NCTC13354</strain>
    </source>
</reference>
<comment type="similarity">
    <text evidence="3">Belongs to the peptidase M1 family.</text>
</comment>
<organism evidence="17 18">
    <name type="scientific">Trueperella bialowiezensis</name>
    <dbReference type="NCBI Taxonomy" id="312285"/>
    <lineage>
        <taxon>Bacteria</taxon>
        <taxon>Bacillati</taxon>
        <taxon>Actinomycetota</taxon>
        <taxon>Actinomycetes</taxon>
        <taxon>Actinomycetales</taxon>
        <taxon>Actinomycetaceae</taxon>
        <taxon>Trueperella</taxon>
    </lineage>
</organism>
<dbReference type="InterPro" id="IPR014782">
    <property type="entry name" value="Peptidase_M1_dom"/>
</dbReference>
<keyword evidence="7" id="KW-0645">Protease</keyword>
<comment type="cofactor">
    <cofactor evidence="2">
        <name>Zn(2+)</name>
        <dbReference type="ChEBI" id="CHEBI:29105"/>
    </cofactor>
</comment>
<evidence type="ECO:0000259" key="15">
    <source>
        <dbReference type="Pfam" id="PF11838"/>
    </source>
</evidence>
<dbReference type="GO" id="GO:0016285">
    <property type="term" value="F:alanyl aminopeptidase activity"/>
    <property type="evidence" value="ECO:0007669"/>
    <property type="project" value="UniProtKB-EC"/>
</dbReference>
<evidence type="ECO:0000256" key="12">
    <source>
        <dbReference type="ARBA" id="ARBA00029811"/>
    </source>
</evidence>
<dbReference type="GO" id="GO:0008270">
    <property type="term" value="F:zinc ion binding"/>
    <property type="evidence" value="ECO:0007669"/>
    <property type="project" value="InterPro"/>
</dbReference>
<dbReference type="Pfam" id="PF01433">
    <property type="entry name" value="Peptidase_M1"/>
    <property type="match status" value="1"/>
</dbReference>
<keyword evidence="8" id="KW-0479">Metal-binding</keyword>
<dbReference type="Gene3D" id="2.60.40.1730">
    <property type="entry name" value="tricorn interacting facor f3 domain"/>
    <property type="match status" value="1"/>
</dbReference>
<feature type="domain" description="Aminopeptidase N-like N-terminal" evidence="16">
    <location>
        <begin position="71"/>
        <end position="209"/>
    </location>
</feature>
<keyword evidence="10" id="KW-0862">Zinc</keyword>
<dbReference type="Proteomes" id="UP000269542">
    <property type="component" value="Chromosome"/>
</dbReference>
<dbReference type="InterPro" id="IPR001930">
    <property type="entry name" value="Peptidase_M1"/>
</dbReference>
<evidence type="ECO:0000256" key="9">
    <source>
        <dbReference type="ARBA" id="ARBA00022801"/>
    </source>
</evidence>
<dbReference type="KEGG" id="tbw:NCTC13354_00098"/>
<protein>
    <recommendedName>
        <fullName evidence="5">Aminopeptidase N</fullName>
        <ecNumber evidence="4">3.4.11.2</ecNumber>
    </recommendedName>
    <alternativeName>
        <fullName evidence="12">Alanine aminopeptidase</fullName>
    </alternativeName>
    <alternativeName>
        <fullName evidence="13">Lysyl aminopeptidase</fullName>
    </alternativeName>
</protein>
<evidence type="ECO:0000256" key="11">
    <source>
        <dbReference type="ARBA" id="ARBA00023049"/>
    </source>
</evidence>
<dbReference type="InterPro" id="IPR024571">
    <property type="entry name" value="ERAP1-like_C_dom"/>
</dbReference>
<keyword evidence="9 17" id="KW-0378">Hydrolase</keyword>
<dbReference type="PANTHER" id="PTHR11533:SF174">
    <property type="entry name" value="PUROMYCIN-SENSITIVE AMINOPEPTIDASE-RELATED"/>
    <property type="match status" value="1"/>
</dbReference>
<dbReference type="SUPFAM" id="SSF63737">
    <property type="entry name" value="Leukotriene A4 hydrolase N-terminal domain"/>
    <property type="match status" value="1"/>
</dbReference>
<dbReference type="GO" id="GO:0006508">
    <property type="term" value="P:proteolysis"/>
    <property type="evidence" value="ECO:0007669"/>
    <property type="project" value="UniProtKB-KW"/>
</dbReference>
<dbReference type="EC" id="3.4.11.2" evidence="4"/>
<evidence type="ECO:0000256" key="8">
    <source>
        <dbReference type="ARBA" id="ARBA00022723"/>
    </source>
</evidence>
<gene>
    <name evidence="17" type="primary">pepN</name>
    <name evidence="17" type="ORF">NCTC13354_00098</name>
</gene>
<evidence type="ECO:0000256" key="10">
    <source>
        <dbReference type="ARBA" id="ARBA00022833"/>
    </source>
</evidence>
<evidence type="ECO:0000259" key="14">
    <source>
        <dbReference type="Pfam" id="PF01433"/>
    </source>
</evidence>
<dbReference type="NCBIfam" id="TIGR02412">
    <property type="entry name" value="pepN_strep_liv"/>
    <property type="match status" value="1"/>
</dbReference>
<dbReference type="SUPFAM" id="SSF55486">
    <property type="entry name" value="Metalloproteases ('zincins'), catalytic domain"/>
    <property type="match status" value="1"/>
</dbReference>
<dbReference type="InterPro" id="IPR042097">
    <property type="entry name" value="Aminopeptidase_N-like_N_sf"/>
</dbReference>
<keyword evidence="6 17" id="KW-0031">Aminopeptidase</keyword>
<feature type="domain" description="ERAP1-like C-terminal" evidence="15">
    <location>
        <begin position="548"/>
        <end position="809"/>
    </location>
</feature>
<dbReference type="Gene3D" id="1.10.390.10">
    <property type="entry name" value="Neutral Protease Domain 2"/>
    <property type="match status" value="1"/>
</dbReference>
<dbReference type="GO" id="GO:0042277">
    <property type="term" value="F:peptide binding"/>
    <property type="evidence" value="ECO:0007669"/>
    <property type="project" value="TreeGrafter"/>
</dbReference>
<feature type="domain" description="Peptidase M1 membrane alanine aminopeptidase" evidence="14">
    <location>
        <begin position="253"/>
        <end position="465"/>
    </location>
</feature>
<comment type="catalytic activity">
    <reaction evidence="1">
        <text>Release of an N-terminal amino acid, Xaa-|-Yaa- from a peptide, amide or arylamide. Xaa is preferably Ala, but may be most amino acids including Pro (slow action). When a terminal hydrophobic residue is followed by a prolyl residue, the two may be released as an intact Xaa-Pro dipeptide.</text>
        <dbReference type="EC" id="3.4.11.2"/>
    </reaction>
</comment>
<dbReference type="EMBL" id="LR134476">
    <property type="protein sequence ID" value="VEI12420.1"/>
    <property type="molecule type" value="Genomic_DNA"/>
</dbReference>
<dbReference type="GO" id="GO:0043171">
    <property type="term" value="P:peptide catabolic process"/>
    <property type="evidence" value="ECO:0007669"/>
    <property type="project" value="TreeGrafter"/>
</dbReference>
<keyword evidence="11" id="KW-0482">Metalloprotease</keyword>
<dbReference type="InterPro" id="IPR027268">
    <property type="entry name" value="Peptidase_M4/M1_CTD_sf"/>
</dbReference>
<evidence type="ECO:0000256" key="3">
    <source>
        <dbReference type="ARBA" id="ARBA00010136"/>
    </source>
</evidence>
<evidence type="ECO:0000313" key="17">
    <source>
        <dbReference type="EMBL" id="VEI12420.1"/>
    </source>
</evidence>
<evidence type="ECO:0000256" key="13">
    <source>
        <dbReference type="ARBA" id="ARBA00031533"/>
    </source>
</evidence>